<dbReference type="InterPro" id="IPR019734">
    <property type="entry name" value="TPR_rpt"/>
</dbReference>
<evidence type="ECO:0000313" key="3">
    <source>
        <dbReference type="Proteomes" id="UP001056837"/>
    </source>
</evidence>
<sequence length="442" mass="51374">MQENNAITHRITQLQTKWFRKVKEDTKLVRWLIEENEYRMLEAFVLLESGEHGVLSEFFFPFTIPFFDNKEESFALNLKNAWIDTWNNKQYRDEVPKKLLPQWQSQPYENTTVKNREQEFLECMSSFAQAISNNARLVLVLLPQNLKQLGKQWGNWVLSLTEKLPDNLQIMVVDYKDSKAFRYIPNEVKEVSIEANLKMFQAMKEIVASSGDAHEPGIAINTCLLNIFEELQKENIRGVELWGNKGIEVAKEAASKSLEATVLITYGSAYFQLKKYDKALVKFKNALTVCYDGIAQDDTVCESLLIQGYNFTAATYHVKRNKSEAIEYYLKTAETAKSYQVYPTYIESIRLASELSVKQFNSKEAYKLLNNCFETVKELDKTMLRYTTFFLVCEKLYDKYHANNEKDAAITVEKLAKSIWGEHWKKPKPEEMIQPVSMITNT</sequence>
<accession>A0AAE9MPR8</accession>
<dbReference type="RefSeq" id="WP_253679462.1">
    <property type="nucleotide sequence ID" value="NZ_CP050861.1"/>
</dbReference>
<gene>
    <name evidence="2" type="ORF">HER15_11125</name>
</gene>
<evidence type="ECO:0008006" key="4">
    <source>
        <dbReference type="Google" id="ProtNLM"/>
    </source>
</evidence>
<evidence type="ECO:0000313" key="2">
    <source>
        <dbReference type="EMBL" id="UTD15993.1"/>
    </source>
</evidence>
<reference evidence="2" key="1">
    <citation type="submission" date="2020-04" db="EMBL/GenBank/DDBJ databases">
        <title>Tenacibaculum mesophilum bac2.</title>
        <authorList>
            <person name="Li M."/>
        </authorList>
    </citation>
    <scope>NUCLEOTIDE SEQUENCE</scope>
    <source>
        <strain evidence="2">Bac2</strain>
    </source>
</reference>
<dbReference type="InterPro" id="IPR011990">
    <property type="entry name" value="TPR-like_helical_dom_sf"/>
</dbReference>
<dbReference type="Proteomes" id="UP001056837">
    <property type="component" value="Chromosome"/>
</dbReference>
<organism evidence="2 3">
    <name type="scientific">Tenacibaculum mesophilum</name>
    <dbReference type="NCBI Taxonomy" id="104268"/>
    <lineage>
        <taxon>Bacteria</taxon>
        <taxon>Pseudomonadati</taxon>
        <taxon>Bacteroidota</taxon>
        <taxon>Flavobacteriia</taxon>
        <taxon>Flavobacteriales</taxon>
        <taxon>Flavobacteriaceae</taxon>
        <taxon>Tenacibaculum</taxon>
    </lineage>
</organism>
<proteinExistence type="predicted"/>
<dbReference type="SUPFAM" id="SSF48452">
    <property type="entry name" value="TPR-like"/>
    <property type="match status" value="1"/>
</dbReference>
<dbReference type="AlphaFoldDB" id="A0AAE9MPR8"/>
<evidence type="ECO:0000256" key="1">
    <source>
        <dbReference type="PROSITE-ProRule" id="PRU00339"/>
    </source>
</evidence>
<dbReference type="PROSITE" id="PS50005">
    <property type="entry name" value="TPR"/>
    <property type="match status" value="1"/>
</dbReference>
<name>A0AAE9MPR8_9FLAO</name>
<dbReference type="EMBL" id="CP050861">
    <property type="protein sequence ID" value="UTD15993.1"/>
    <property type="molecule type" value="Genomic_DNA"/>
</dbReference>
<protein>
    <recommendedName>
        <fullName evidence="4">Tetratricopeptide repeat-containing protein</fullName>
    </recommendedName>
</protein>
<dbReference type="Gene3D" id="1.25.40.10">
    <property type="entry name" value="Tetratricopeptide repeat domain"/>
    <property type="match status" value="1"/>
</dbReference>
<keyword evidence="1" id="KW-0802">TPR repeat</keyword>
<feature type="repeat" description="TPR" evidence="1">
    <location>
        <begin position="260"/>
        <end position="293"/>
    </location>
</feature>